<organism evidence="2 3">
    <name type="scientific">Vibrio diazotrophicus</name>
    <dbReference type="NCBI Taxonomy" id="685"/>
    <lineage>
        <taxon>Bacteria</taxon>
        <taxon>Pseudomonadati</taxon>
        <taxon>Pseudomonadota</taxon>
        <taxon>Gammaproteobacteria</taxon>
        <taxon>Vibrionales</taxon>
        <taxon>Vibrionaceae</taxon>
        <taxon>Vibrio</taxon>
    </lineage>
</organism>
<protein>
    <submittedName>
        <fullName evidence="2">Uncharacterized protein</fullName>
    </submittedName>
</protein>
<gene>
    <name evidence="2" type="ORF">C1O25_18015</name>
</gene>
<accession>A0ABX4W667</accession>
<sequence>MKKLVGITLALFSFSAAADFVHPMDFDGSDAQKTEVIQFIKDTVRHDYCEKIDMCNDTTLRMMEQENLNAFKKATKATDRKIMDRVIQDYCNGMVDMCSYANIMMMYEENAKASKQELSW</sequence>
<name>A0ABX4W667_VIBDI</name>
<keyword evidence="3" id="KW-1185">Reference proteome</keyword>
<evidence type="ECO:0000313" key="3">
    <source>
        <dbReference type="Proteomes" id="UP000236547"/>
    </source>
</evidence>
<dbReference type="Proteomes" id="UP000236547">
    <property type="component" value="Unassembled WGS sequence"/>
</dbReference>
<feature type="chain" id="PRO_5047348171" evidence="1">
    <location>
        <begin position="19"/>
        <end position="120"/>
    </location>
</feature>
<keyword evidence="1" id="KW-0732">Signal</keyword>
<proteinExistence type="predicted"/>
<dbReference type="RefSeq" id="WP_102969355.1">
    <property type="nucleotide sequence ID" value="NZ_POSM01000032.1"/>
</dbReference>
<evidence type="ECO:0000256" key="1">
    <source>
        <dbReference type="SAM" id="SignalP"/>
    </source>
</evidence>
<comment type="caution">
    <text evidence="2">The sequence shown here is derived from an EMBL/GenBank/DDBJ whole genome shotgun (WGS) entry which is preliminary data.</text>
</comment>
<reference evidence="2 3" key="1">
    <citation type="submission" date="2018-01" db="EMBL/GenBank/DDBJ databases">
        <title>Draft genome sequences of six Vibrio diazotrophicus strains isolated from deep-sea sediments of the Baltic Sea.</title>
        <authorList>
            <person name="Castillo D."/>
            <person name="Vandieken V."/>
            <person name="Chiang O."/>
            <person name="Middelboe M."/>
        </authorList>
    </citation>
    <scope>NUCLEOTIDE SEQUENCE [LARGE SCALE GENOMIC DNA]</scope>
    <source>
        <strain evidence="2 3">65.10M</strain>
    </source>
</reference>
<evidence type="ECO:0000313" key="2">
    <source>
        <dbReference type="EMBL" id="PNH99249.1"/>
    </source>
</evidence>
<feature type="signal peptide" evidence="1">
    <location>
        <begin position="1"/>
        <end position="18"/>
    </location>
</feature>
<dbReference type="EMBL" id="POSM01000032">
    <property type="protein sequence ID" value="PNH99249.1"/>
    <property type="molecule type" value="Genomic_DNA"/>
</dbReference>